<keyword evidence="6" id="KW-0539">Nucleus</keyword>
<feature type="domain" description="WRKY" evidence="8">
    <location>
        <begin position="372"/>
        <end position="437"/>
    </location>
</feature>
<accession>A0A9R0INE2</accession>
<keyword evidence="5" id="KW-0804">Transcription</keyword>
<dbReference type="InterPro" id="IPR003657">
    <property type="entry name" value="WRKY_dom"/>
</dbReference>
<dbReference type="RefSeq" id="XP_021851645.1">
    <property type="nucleotide sequence ID" value="XM_021995953.2"/>
</dbReference>
<feature type="region of interest" description="Disordered" evidence="7">
    <location>
        <begin position="337"/>
        <end position="359"/>
    </location>
</feature>
<keyword evidence="2" id="KW-0677">Repeat</keyword>
<dbReference type="InterPro" id="IPR044810">
    <property type="entry name" value="WRKY_plant"/>
</dbReference>
<organism evidence="9 10">
    <name type="scientific">Spinacia oleracea</name>
    <name type="common">Spinach</name>
    <dbReference type="NCBI Taxonomy" id="3562"/>
    <lineage>
        <taxon>Eukaryota</taxon>
        <taxon>Viridiplantae</taxon>
        <taxon>Streptophyta</taxon>
        <taxon>Embryophyta</taxon>
        <taxon>Tracheophyta</taxon>
        <taxon>Spermatophyta</taxon>
        <taxon>Magnoliopsida</taxon>
        <taxon>eudicotyledons</taxon>
        <taxon>Gunneridae</taxon>
        <taxon>Pentapetalae</taxon>
        <taxon>Caryophyllales</taxon>
        <taxon>Chenopodiaceae</taxon>
        <taxon>Chenopodioideae</taxon>
        <taxon>Anserineae</taxon>
        <taxon>Spinacia</taxon>
    </lineage>
</organism>
<dbReference type="Pfam" id="PF03106">
    <property type="entry name" value="WRKY"/>
    <property type="match status" value="2"/>
</dbReference>
<evidence type="ECO:0000256" key="7">
    <source>
        <dbReference type="SAM" id="MobiDB-lite"/>
    </source>
</evidence>
<evidence type="ECO:0000256" key="5">
    <source>
        <dbReference type="ARBA" id="ARBA00023163"/>
    </source>
</evidence>
<dbReference type="InterPro" id="IPR036576">
    <property type="entry name" value="WRKY_dom_sf"/>
</dbReference>
<comment type="subcellular location">
    <subcellularLocation>
        <location evidence="1">Nucleus</location>
    </subcellularLocation>
</comment>
<evidence type="ECO:0000259" key="8">
    <source>
        <dbReference type="PROSITE" id="PS50811"/>
    </source>
</evidence>
<reference evidence="10" key="2">
    <citation type="submission" date="2025-08" db="UniProtKB">
        <authorList>
            <consortium name="RefSeq"/>
        </authorList>
    </citation>
    <scope>IDENTIFICATION</scope>
    <source>
        <tissue evidence="10">Leaf</tissue>
    </source>
</reference>
<dbReference type="AlphaFoldDB" id="A0A9R0INE2"/>
<dbReference type="PANTHER" id="PTHR31221">
    <property type="entry name" value="WRKY TRANSCRIPTION FACTOR PROTEIN 1-RELATED"/>
    <property type="match status" value="1"/>
</dbReference>
<dbReference type="GeneID" id="110791204"/>
<keyword evidence="4" id="KW-0238">DNA-binding</keyword>
<dbReference type="PROSITE" id="PS50811">
    <property type="entry name" value="WRKY"/>
    <property type="match status" value="2"/>
</dbReference>
<dbReference type="Proteomes" id="UP000813463">
    <property type="component" value="Chromosome 6"/>
</dbReference>
<dbReference type="GO" id="GO:0000976">
    <property type="term" value="F:transcription cis-regulatory region binding"/>
    <property type="evidence" value="ECO:0000318"/>
    <property type="project" value="GO_Central"/>
</dbReference>
<sequence length="468" mass="51939">MEVKGIDRVVIAKPVASRPSSTGSLLSGNINSSPPPGKACSEMAVAAIRPKTVRVKPTIYHSPQAENIQVGTLFGAAPYFSSDDMSGVQNQSTIFKPLAKVVSKETVSFLLSMGNSSVTHQQALFQVDVSAQQEKHLLSSNQHSSNLSQVEICQLVENPTMEQQMLDGEPRMMPSSTAGADRPSCDGYNWRKYGQKQVKGSEYPRSYYKCTHPKCLVKKKVERSLDGQITEIVYKGEHDHPKPDHAKGLFSGTNKDHNNGDPKLHDNICERNGGLERLTESENAVRLSTQSTFSGTCAPFCYPVDAEKHCASDRTAVNSAALDRNCEEVVKGLKADGDRIKNKRRKQDNQNNEAGKLGQGVQGPRILLQNNTEPEITGDGFRWRKYGQKVVKGNPFPRSYYRCTSVKCNVRKYVERALDEPSAFITTYEGRHNHEMPIKIMNYSAVAEPNTQARTSKDKRMHGFRSSQ</sequence>
<protein>
    <submittedName>
        <fullName evidence="10">WRKY transcription factor 44</fullName>
    </submittedName>
</protein>
<dbReference type="Gene3D" id="2.20.25.80">
    <property type="entry name" value="WRKY domain"/>
    <property type="match status" value="2"/>
</dbReference>
<keyword evidence="3" id="KW-0805">Transcription regulation</keyword>
<dbReference type="GO" id="GO:0005634">
    <property type="term" value="C:nucleus"/>
    <property type="evidence" value="ECO:0000318"/>
    <property type="project" value="GO_Central"/>
</dbReference>
<gene>
    <name evidence="10" type="primary">LOC110791204</name>
</gene>
<evidence type="ECO:0000256" key="3">
    <source>
        <dbReference type="ARBA" id="ARBA00023015"/>
    </source>
</evidence>
<dbReference type="FunFam" id="2.20.25.80:FF:000006">
    <property type="entry name" value="WRKY transcription factor"/>
    <property type="match status" value="2"/>
</dbReference>
<proteinExistence type="predicted"/>
<evidence type="ECO:0000256" key="6">
    <source>
        <dbReference type="ARBA" id="ARBA00023242"/>
    </source>
</evidence>
<evidence type="ECO:0000256" key="4">
    <source>
        <dbReference type="ARBA" id="ARBA00023125"/>
    </source>
</evidence>
<reference evidence="9" key="1">
    <citation type="journal article" date="2021" name="Nat. Commun.">
        <title>Genomic analyses provide insights into spinach domestication and the genetic basis of agronomic traits.</title>
        <authorList>
            <person name="Cai X."/>
            <person name="Sun X."/>
            <person name="Xu C."/>
            <person name="Sun H."/>
            <person name="Wang X."/>
            <person name="Ge C."/>
            <person name="Zhang Z."/>
            <person name="Wang Q."/>
            <person name="Fei Z."/>
            <person name="Jiao C."/>
            <person name="Wang Q."/>
        </authorList>
    </citation>
    <scope>NUCLEOTIDE SEQUENCE [LARGE SCALE GENOMIC DNA]</scope>
    <source>
        <strain evidence="9">cv. Varoflay</strain>
    </source>
</reference>
<dbReference type="PANTHER" id="PTHR31221:SF90">
    <property type="entry name" value="WRKY TRANSCRIPTION FACTOR 44"/>
    <property type="match status" value="1"/>
</dbReference>
<evidence type="ECO:0000313" key="9">
    <source>
        <dbReference type="Proteomes" id="UP000813463"/>
    </source>
</evidence>
<dbReference type="GO" id="GO:0006355">
    <property type="term" value="P:regulation of DNA-templated transcription"/>
    <property type="evidence" value="ECO:0000318"/>
    <property type="project" value="GO_Central"/>
</dbReference>
<evidence type="ECO:0000256" key="2">
    <source>
        <dbReference type="ARBA" id="ARBA00022737"/>
    </source>
</evidence>
<dbReference type="SMART" id="SM00774">
    <property type="entry name" value="WRKY"/>
    <property type="match status" value="2"/>
</dbReference>
<evidence type="ECO:0000256" key="1">
    <source>
        <dbReference type="ARBA" id="ARBA00004123"/>
    </source>
</evidence>
<feature type="domain" description="WRKY" evidence="8">
    <location>
        <begin position="186"/>
        <end position="243"/>
    </location>
</feature>
<dbReference type="SUPFAM" id="SSF118290">
    <property type="entry name" value="WRKY DNA-binding domain"/>
    <property type="match status" value="2"/>
</dbReference>
<keyword evidence="9" id="KW-1185">Reference proteome</keyword>
<evidence type="ECO:0000313" key="10">
    <source>
        <dbReference type="RefSeq" id="XP_021851645.1"/>
    </source>
</evidence>
<name>A0A9R0INE2_SPIOL</name>
<dbReference type="GO" id="GO:0003700">
    <property type="term" value="F:DNA-binding transcription factor activity"/>
    <property type="evidence" value="ECO:0000318"/>
    <property type="project" value="GO_Central"/>
</dbReference>
<dbReference type="OrthoDB" id="783645at2759"/>
<dbReference type="KEGG" id="soe:110791204"/>